<dbReference type="InterPro" id="IPR000792">
    <property type="entry name" value="Tscrpt_reg_LuxR_C"/>
</dbReference>
<keyword evidence="2" id="KW-0238">DNA-binding</keyword>
<name>A0ABW5U910_9SPHI</name>
<dbReference type="RefSeq" id="WP_066753092.1">
    <property type="nucleotide sequence ID" value="NZ_JBHUMB010000005.1"/>
</dbReference>
<dbReference type="EMBL" id="JBHUMB010000005">
    <property type="protein sequence ID" value="MFD2741937.1"/>
    <property type="molecule type" value="Genomic_DNA"/>
</dbReference>
<organism evidence="5 6">
    <name type="scientific">Sphingobacterium populi</name>
    <dbReference type="NCBI Taxonomy" id="1812824"/>
    <lineage>
        <taxon>Bacteria</taxon>
        <taxon>Pseudomonadati</taxon>
        <taxon>Bacteroidota</taxon>
        <taxon>Sphingobacteriia</taxon>
        <taxon>Sphingobacteriales</taxon>
        <taxon>Sphingobacteriaceae</taxon>
        <taxon>Sphingobacterium</taxon>
    </lineage>
</organism>
<evidence type="ECO:0000256" key="1">
    <source>
        <dbReference type="ARBA" id="ARBA00023015"/>
    </source>
</evidence>
<dbReference type="Gene3D" id="1.10.10.10">
    <property type="entry name" value="Winged helix-like DNA-binding domain superfamily/Winged helix DNA-binding domain"/>
    <property type="match status" value="1"/>
</dbReference>
<dbReference type="InterPro" id="IPR036388">
    <property type="entry name" value="WH-like_DNA-bd_sf"/>
</dbReference>
<dbReference type="PROSITE" id="PS50043">
    <property type="entry name" value="HTH_LUXR_2"/>
    <property type="match status" value="1"/>
</dbReference>
<gene>
    <name evidence="5" type="ORF">ACFSQ6_00855</name>
</gene>
<feature type="domain" description="HTH luxR-type" evidence="4">
    <location>
        <begin position="124"/>
        <end position="189"/>
    </location>
</feature>
<sequence length="194" mass="22272">MINLTNIQQAIPPGLEDKGVEFYVHNNDIKCLHDGKVYNWGEFPTWILERVLQDMQEHPEVIKALLEWDLTQEEEMLRQYIICRFGGFDNDPDIDSDGVIDYTEYFDCGRRGNCAQEGKLCATIKVENGHLTKQELLVLKLVAEGLPNKLIADRLFISEETVSSHNQNIQQKLGVNSKAMMTAFAIRKNIYEPK</sequence>
<reference evidence="6" key="1">
    <citation type="journal article" date="2019" name="Int. J. Syst. Evol. Microbiol.">
        <title>The Global Catalogue of Microorganisms (GCM) 10K type strain sequencing project: providing services to taxonomists for standard genome sequencing and annotation.</title>
        <authorList>
            <consortium name="The Broad Institute Genomics Platform"/>
            <consortium name="The Broad Institute Genome Sequencing Center for Infectious Disease"/>
            <person name="Wu L."/>
            <person name="Ma J."/>
        </authorList>
    </citation>
    <scope>NUCLEOTIDE SEQUENCE [LARGE SCALE GENOMIC DNA]</scope>
    <source>
        <strain evidence="6">KCTC 42247</strain>
    </source>
</reference>
<evidence type="ECO:0000313" key="5">
    <source>
        <dbReference type="EMBL" id="MFD2741937.1"/>
    </source>
</evidence>
<keyword evidence="3" id="KW-0804">Transcription</keyword>
<evidence type="ECO:0000313" key="6">
    <source>
        <dbReference type="Proteomes" id="UP001597418"/>
    </source>
</evidence>
<evidence type="ECO:0000256" key="2">
    <source>
        <dbReference type="ARBA" id="ARBA00023125"/>
    </source>
</evidence>
<keyword evidence="6" id="KW-1185">Reference proteome</keyword>
<dbReference type="SUPFAM" id="SSF46894">
    <property type="entry name" value="C-terminal effector domain of the bipartite response regulators"/>
    <property type="match status" value="1"/>
</dbReference>
<dbReference type="InterPro" id="IPR016032">
    <property type="entry name" value="Sig_transdc_resp-reg_C-effctor"/>
</dbReference>
<dbReference type="PROSITE" id="PS00018">
    <property type="entry name" value="EF_HAND_1"/>
    <property type="match status" value="1"/>
</dbReference>
<dbReference type="Pfam" id="PF00196">
    <property type="entry name" value="GerE"/>
    <property type="match status" value="1"/>
</dbReference>
<dbReference type="PRINTS" id="PR00038">
    <property type="entry name" value="HTHLUXR"/>
</dbReference>
<keyword evidence="1" id="KW-0805">Transcription regulation</keyword>
<dbReference type="PANTHER" id="PTHR44688">
    <property type="entry name" value="DNA-BINDING TRANSCRIPTIONAL ACTIVATOR DEVR_DOSR"/>
    <property type="match status" value="1"/>
</dbReference>
<dbReference type="InterPro" id="IPR018247">
    <property type="entry name" value="EF_Hand_1_Ca_BS"/>
</dbReference>
<protein>
    <submittedName>
        <fullName evidence="5">Response regulator transcription factor</fullName>
    </submittedName>
</protein>
<dbReference type="PANTHER" id="PTHR44688:SF16">
    <property type="entry name" value="DNA-BINDING TRANSCRIPTIONAL ACTIVATOR DEVR_DOSR"/>
    <property type="match status" value="1"/>
</dbReference>
<evidence type="ECO:0000259" key="4">
    <source>
        <dbReference type="PROSITE" id="PS50043"/>
    </source>
</evidence>
<proteinExistence type="predicted"/>
<dbReference type="Proteomes" id="UP001597418">
    <property type="component" value="Unassembled WGS sequence"/>
</dbReference>
<accession>A0ABW5U910</accession>
<evidence type="ECO:0000256" key="3">
    <source>
        <dbReference type="ARBA" id="ARBA00023163"/>
    </source>
</evidence>
<dbReference type="CDD" id="cd06170">
    <property type="entry name" value="LuxR_C_like"/>
    <property type="match status" value="1"/>
</dbReference>
<comment type="caution">
    <text evidence="5">The sequence shown here is derived from an EMBL/GenBank/DDBJ whole genome shotgun (WGS) entry which is preliminary data.</text>
</comment>
<dbReference type="PROSITE" id="PS00622">
    <property type="entry name" value="HTH_LUXR_1"/>
    <property type="match status" value="1"/>
</dbReference>
<dbReference type="SMART" id="SM00421">
    <property type="entry name" value="HTH_LUXR"/>
    <property type="match status" value="1"/>
</dbReference>